<organism evidence="2 3">
    <name type="scientific">Pantoea cypripedii</name>
    <name type="common">Pectobacterium cypripedii</name>
    <name type="synonym">Erwinia cypripedii</name>
    <dbReference type="NCBI Taxonomy" id="55209"/>
    <lineage>
        <taxon>Bacteria</taxon>
        <taxon>Pseudomonadati</taxon>
        <taxon>Pseudomonadota</taxon>
        <taxon>Gammaproteobacteria</taxon>
        <taxon>Enterobacterales</taxon>
        <taxon>Erwiniaceae</taxon>
        <taxon>Pantoea</taxon>
    </lineage>
</organism>
<sequence length="298" mass="32811">MPIDGIKGSGPSHASTSNIATDEEITQLTKLIEEISANNRLRISSMNILEDMAGGDEVDGVYEHAPPVEVADFGKTIEHVNEIINEKIKQRRDTGRPDPFFILAFDFDDTIKEQEWGFCPVEKKPAMIQSVVGYKNRDASHIADEFSSLAQRAICTCVISSRGGTAADRHKLWTFLDETGFAKSLSKDLFLTQEKSSLEYEVKPDFIDGYHHIPGAYLNAAFGGGVILERTGGFKGGVISDIVAANSQKRNIDEENVIVIFIDDRKEQHDSVASTVAATPQKYECVLVKVTPPAGTRY</sequence>
<evidence type="ECO:0000313" key="3">
    <source>
        <dbReference type="Proteomes" id="UP000502005"/>
    </source>
</evidence>
<protein>
    <submittedName>
        <fullName evidence="2">Uncharacterized protein</fullName>
    </submittedName>
</protein>
<dbReference type="RefSeq" id="WP_208718018.1">
    <property type="nucleotide sequence ID" value="NZ_CP024770.1"/>
</dbReference>
<name>A0A6B9G3E9_PANCY</name>
<dbReference type="AlphaFoldDB" id="A0A6B9G3E9"/>
<geneLocation type="plasmid" evidence="3">
    <name>pne1b</name>
</geneLocation>
<proteinExistence type="predicted"/>
<keyword evidence="2" id="KW-0614">Plasmid</keyword>
<dbReference type="Proteomes" id="UP000502005">
    <property type="component" value="Plasmid pNE1B"/>
</dbReference>
<evidence type="ECO:0000256" key="1">
    <source>
        <dbReference type="SAM" id="MobiDB-lite"/>
    </source>
</evidence>
<feature type="region of interest" description="Disordered" evidence="1">
    <location>
        <begin position="1"/>
        <end position="20"/>
    </location>
</feature>
<evidence type="ECO:0000313" key="2">
    <source>
        <dbReference type="EMBL" id="QGY32121.1"/>
    </source>
</evidence>
<reference evidence="2 3" key="1">
    <citation type="submission" date="2017-11" db="EMBL/GenBank/DDBJ databases">
        <title>Genome sequence of Pantoea cypripedii NE1.</title>
        <authorList>
            <person name="Nascimento F.X."/>
        </authorList>
    </citation>
    <scope>NUCLEOTIDE SEQUENCE [LARGE SCALE GENOMIC DNA]</scope>
    <source>
        <strain evidence="2 3">NE1</strain>
        <plasmid evidence="3">pne1b</plasmid>
    </source>
</reference>
<accession>A0A6B9G3E9</accession>
<dbReference type="EMBL" id="CP024770">
    <property type="protein sequence ID" value="QGY32121.1"/>
    <property type="molecule type" value="Genomic_DNA"/>
</dbReference>
<gene>
    <name evidence="2" type="ORF">CUN67_24320</name>
</gene>